<comment type="catalytic activity">
    <reaction evidence="1">
        <text>ATP + protein L-histidine = ADP + protein N-phospho-L-histidine.</text>
        <dbReference type="EC" id="2.7.13.3"/>
    </reaction>
</comment>
<feature type="modified residue" description="4-aspartylphosphate" evidence="8">
    <location>
        <position position="716"/>
    </location>
</feature>
<dbReference type="PRINTS" id="PR00344">
    <property type="entry name" value="BCTRLSENSOR"/>
</dbReference>
<dbReference type="Pfam" id="PF00072">
    <property type="entry name" value="Response_reg"/>
    <property type="match status" value="1"/>
</dbReference>
<dbReference type="SUPFAM" id="SSF47226">
    <property type="entry name" value="Histidine-containing phosphotransfer domain, HPT domain"/>
    <property type="match status" value="1"/>
</dbReference>
<dbReference type="Gene3D" id="3.40.50.2300">
    <property type="match status" value="1"/>
</dbReference>
<accession>A0ABV0KHZ7</accession>
<dbReference type="InterPro" id="IPR051315">
    <property type="entry name" value="Bact_Chemotaxis_CheA"/>
</dbReference>
<keyword evidence="4" id="KW-0808">Transferase</keyword>
<dbReference type="InterPro" id="IPR004105">
    <property type="entry name" value="CheA-like_dim"/>
</dbReference>
<dbReference type="CDD" id="cd00088">
    <property type="entry name" value="HPT"/>
    <property type="match status" value="1"/>
</dbReference>
<dbReference type="PANTHER" id="PTHR43395">
    <property type="entry name" value="SENSOR HISTIDINE KINASE CHEA"/>
    <property type="match status" value="1"/>
</dbReference>
<dbReference type="PROSITE" id="PS50110">
    <property type="entry name" value="RESPONSE_REGULATORY"/>
    <property type="match status" value="1"/>
</dbReference>
<dbReference type="InterPro" id="IPR001789">
    <property type="entry name" value="Sig_transdc_resp-reg_receiver"/>
</dbReference>
<dbReference type="InterPro" id="IPR037006">
    <property type="entry name" value="CheA-like_homodim_sf"/>
</dbReference>
<dbReference type="PROSITE" id="PS50109">
    <property type="entry name" value="HIS_KIN"/>
    <property type="match status" value="1"/>
</dbReference>
<organism evidence="13 14">
    <name type="scientific">Stenomitos frigidus AS-A4</name>
    <dbReference type="NCBI Taxonomy" id="2933935"/>
    <lineage>
        <taxon>Bacteria</taxon>
        <taxon>Bacillati</taxon>
        <taxon>Cyanobacteriota</taxon>
        <taxon>Cyanophyceae</taxon>
        <taxon>Leptolyngbyales</taxon>
        <taxon>Leptolyngbyaceae</taxon>
        <taxon>Stenomitos</taxon>
    </lineage>
</organism>
<dbReference type="Gene3D" id="3.30.565.10">
    <property type="entry name" value="Histidine kinase-like ATPase, C-terminal domain"/>
    <property type="match status" value="1"/>
</dbReference>
<sequence>MFIDDDELRDIFKATSEEHLQQMEANVLHLEKHPDDSATLENLLREIHSLKGDANMLGIKDIGTLAHQFEDILGSVKRGETVYSTELSDRLYQGLDAMGQLVHAAVTGETAETNVIHVMAYLMGAPKEPEQAIEHENNGKAILLEPVQLATLSTREDERDIEERDAEQRDIETWQHRDLEPFRYATPSLLHAPKASLSTSVHRINTIRVETAKLDTLMTQAGELTVTKTRINHRLVDIEELLTLWEDWNRDVFSHRTAWYEGQRGAKGQFSSGQGSQQRHQERLEQVGQRLNQLRQAAYEDSSRLESVVTELEAGIQALCLLPLSTLFQPFARMVRDLARQEGKAIELVIEGGDTRADKRILEEMKDPLMHLLRNAIDHGIELPDERERLGKPRTATLYLRGYQTATNIVIEVSDDGCGLMIETIKQTAVQRGVCRPDDFAKMSDRQIQALIFAPGFSTRSLITEVSGRGVGLDVVKTNVDRLKGTIQVESRPNVGSTFQIQLRPTLATAHVLLVVVEGISYAIPVEFIETSLLMQPSDLFTIEGQTAFLFAQQPISIVKLANLLELKAPSLVPKAAPPASFPCIILKVGEERLGLLVDALIDEQDVVLKAQSQLLQRVRNVSGATILGTGEVCMVLNPTDLIASVQKRTIVDHAQTSMQAANQKQVVLLVEDSIAIRTQEKRILESAGYEIITAVDGLDALNKLPARTFDAIVSDVQMPNLDGLALTAKVRQHKEYNELPIILVTSLASDEDKRRGAEAGANAYIPKGSFDQTVLIETLKRLV</sequence>
<evidence type="ECO:0000256" key="4">
    <source>
        <dbReference type="ARBA" id="ARBA00022679"/>
    </source>
</evidence>
<dbReference type="SUPFAM" id="SSF55874">
    <property type="entry name" value="ATPase domain of HSP90 chaperone/DNA topoisomerase II/histidine kinase"/>
    <property type="match status" value="1"/>
</dbReference>
<evidence type="ECO:0000256" key="2">
    <source>
        <dbReference type="ARBA" id="ARBA00012438"/>
    </source>
</evidence>
<dbReference type="SMART" id="SM00073">
    <property type="entry name" value="HPT"/>
    <property type="match status" value="1"/>
</dbReference>
<dbReference type="InterPro" id="IPR036890">
    <property type="entry name" value="HATPase_C_sf"/>
</dbReference>
<dbReference type="Gene3D" id="1.10.287.560">
    <property type="entry name" value="Histidine kinase CheA-like, homodimeric domain"/>
    <property type="match status" value="1"/>
</dbReference>
<dbReference type="Pfam" id="PF02518">
    <property type="entry name" value="HATPase_c"/>
    <property type="match status" value="1"/>
</dbReference>
<dbReference type="SUPFAM" id="SSF52172">
    <property type="entry name" value="CheY-like"/>
    <property type="match status" value="1"/>
</dbReference>
<feature type="modified residue" description="Phosphohistidine" evidence="7">
    <location>
        <position position="48"/>
    </location>
</feature>
<dbReference type="Gene3D" id="1.20.120.160">
    <property type="entry name" value="HPT domain"/>
    <property type="match status" value="1"/>
</dbReference>
<dbReference type="InterPro" id="IPR036061">
    <property type="entry name" value="CheW-like_dom_sf"/>
</dbReference>
<dbReference type="SMART" id="SM01231">
    <property type="entry name" value="H-kinase_dim"/>
    <property type="match status" value="1"/>
</dbReference>
<dbReference type="InterPro" id="IPR036641">
    <property type="entry name" value="HPT_dom_sf"/>
</dbReference>
<comment type="caution">
    <text evidence="13">The sequence shown here is derived from an EMBL/GenBank/DDBJ whole genome shotgun (WGS) entry which is preliminary data.</text>
</comment>
<feature type="domain" description="HPt" evidence="12">
    <location>
        <begin position="1"/>
        <end position="105"/>
    </location>
</feature>
<evidence type="ECO:0000256" key="7">
    <source>
        <dbReference type="PROSITE-ProRule" id="PRU00110"/>
    </source>
</evidence>
<evidence type="ECO:0000256" key="5">
    <source>
        <dbReference type="ARBA" id="ARBA00022777"/>
    </source>
</evidence>
<dbReference type="SUPFAM" id="SSF50341">
    <property type="entry name" value="CheW-like"/>
    <property type="match status" value="1"/>
</dbReference>
<dbReference type="CDD" id="cd16916">
    <property type="entry name" value="HATPase_CheA-like"/>
    <property type="match status" value="1"/>
</dbReference>
<evidence type="ECO:0000256" key="1">
    <source>
        <dbReference type="ARBA" id="ARBA00000085"/>
    </source>
</evidence>
<keyword evidence="5 13" id="KW-0418">Kinase</keyword>
<evidence type="ECO:0000313" key="14">
    <source>
        <dbReference type="Proteomes" id="UP001476950"/>
    </source>
</evidence>
<dbReference type="Gene3D" id="2.30.30.40">
    <property type="entry name" value="SH3 Domains"/>
    <property type="match status" value="1"/>
</dbReference>
<feature type="domain" description="Histidine kinase" evidence="9">
    <location>
        <begin position="293"/>
        <end position="507"/>
    </location>
</feature>
<evidence type="ECO:0000259" key="10">
    <source>
        <dbReference type="PROSITE" id="PS50110"/>
    </source>
</evidence>
<evidence type="ECO:0000256" key="8">
    <source>
        <dbReference type="PROSITE-ProRule" id="PRU00169"/>
    </source>
</evidence>
<dbReference type="Pfam" id="PF01627">
    <property type="entry name" value="Hpt"/>
    <property type="match status" value="1"/>
</dbReference>
<feature type="domain" description="CheW-like" evidence="11">
    <location>
        <begin position="509"/>
        <end position="648"/>
    </location>
</feature>
<gene>
    <name evidence="13" type="ORF">NDI38_09470</name>
</gene>
<dbReference type="EMBL" id="JAMPLM010000006">
    <property type="protein sequence ID" value="MEP1058666.1"/>
    <property type="molecule type" value="Genomic_DNA"/>
</dbReference>
<protein>
    <recommendedName>
        <fullName evidence="2">histidine kinase</fullName>
        <ecNumber evidence="2">2.7.13.3</ecNumber>
    </recommendedName>
</protein>
<evidence type="ECO:0000313" key="13">
    <source>
        <dbReference type="EMBL" id="MEP1058666.1"/>
    </source>
</evidence>
<dbReference type="InterPro" id="IPR036097">
    <property type="entry name" value="HisK_dim/P_sf"/>
</dbReference>
<dbReference type="Pfam" id="PF02895">
    <property type="entry name" value="H-kinase_dim"/>
    <property type="match status" value="1"/>
</dbReference>
<dbReference type="SMART" id="SM00260">
    <property type="entry name" value="CheW"/>
    <property type="match status" value="1"/>
</dbReference>
<proteinExistence type="predicted"/>
<dbReference type="InterPro" id="IPR008207">
    <property type="entry name" value="Sig_transdc_His_kin_Hpt_dom"/>
</dbReference>
<evidence type="ECO:0000259" key="11">
    <source>
        <dbReference type="PROSITE" id="PS50851"/>
    </source>
</evidence>
<name>A0ABV0KHZ7_9CYAN</name>
<dbReference type="Proteomes" id="UP001476950">
    <property type="component" value="Unassembled WGS sequence"/>
</dbReference>
<reference evidence="13 14" key="1">
    <citation type="submission" date="2022-04" db="EMBL/GenBank/DDBJ databases">
        <title>Positive selection, recombination, and allopatry shape intraspecific diversity of widespread and dominant cyanobacteria.</title>
        <authorList>
            <person name="Wei J."/>
            <person name="Shu W."/>
            <person name="Hu C."/>
        </authorList>
    </citation>
    <scope>NUCLEOTIDE SEQUENCE [LARGE SCALE GENOMIC DNA]</scope>
    <source>
        <strain evidence="13 14">AS-A4</strain>
    </source>
</reference>
<evidence type="ECO:0000259" key="9">
    <source>
        <dbReference type="PROSITE" id="PS50109"/>
    </source>
</evidence>
<dbReference type="InterPro" id="IPR004358">
    <property type="entry name" value="Sig_transdc_His_kin-like_C"/>
</dbReference>
<evidence type="ECO:0000259" key="12">
    <source>
        <dbReference type="PROSITE" id="PS50894"/>
    </source>
</evidence>
<dbReference type="PROSITE" id="PS50851">
    <property type="entry name" value="CHEW"/>
    <property type="match status" value="1"/>
</dbReference>
<dbReference type="InterPro" id="IPR011006">
    <property type="entry name" value="CheY-like_superfamily"/>
</dbReference>
<dbReference type="SMART" id="SM00448">
    <property type="entry name" value="REC"/>
    <property type="match status" value="1"/>
</dbReference>
<dbReference type="SUPFAM" id="SSF47384">
    <property type="entry name" value="Homodimeric domain of signal transducing histidine kinase"/>
    <property type="match status" value="1"/>
</dbReference>
<evidence type="ECO:0000256" key="3">
    <source>
        <dbReference type="ARBA" id="ARBA00022553"/>
    </source>
</evidence>
<keyword evidence="14" id="KW-1185">Reference proteome</keyword>
<dbReference type="PROSITE" id="PS50894">
    <property type="entry name" value="HPT"/>
    <property type="match status" value="1"/>
</dbReference>
<dbReference type="PANTHER" id="PTHR43395:SF1">
    <property type="entry name" value="CHEMOTAXIS PROTEIN CHEA"/>
    <property type="match status" value="1"/>
</dbReference>
<feature type="domain" description="Response regulatory" evidence="10">
    <location>
        <begin position="667"/>
        <end position="783"/>
    </location>
</feature>
<dbReference type="Pfam" id="PF01584">
    <property type="entry name" value="CheW"/>
    <property type="match status" value="1"/>
</dbReference>
<dbReference type="InterPro" id="IPR003594">
    <property type="entry name" value="HATPase_dom"/>
</dbReference>
<keyword evidence="3 8" id="KW-0597">Phosphoprotein</keyword>
<dbReference type="RefSeq" id="WP_190447326.1">
    <property type="nucleotide sequence ID" value="NZ_JAMPLM010000006.1"/>
</dbReference>
<dbReference type="GO" id="GO:0016301">
    <property type="term" value="F:kinase activity"/>
    <property type="evidence" value="ECO:0007669"/>
    <property type="project" value="UniProtKB-KW"/>
</dbReference>
<dbReference type="InterPro" id="IPR002545">
    <property type="entry name" value="CheW-lke_dom"/>
</dbReference>
<evidence type="ECO:0000256" key="6">
    <source>
        <dbReference type="ARBA" id="ARBA00023012"/>
    </source>
</evidence>
<keyword evidence="6" id="KW-0902">Two-component regulatory system</keyword>
<dbReference type="EC" id="2.7.13.3" evidence="2"/>
<dbReference type="SMART" id="SM00387">
    <property type="entry name" value="HATPase_c"/>
    <property type="match status" value="1"/>
</dbReference>
<dbReference type="InterPro" id="IPR005467">
    <property type="entry name" value="His_kinase_dom"/>
</dbReference>